<evidence type="ECO:0000313" key="2">
    <source>
        <dbReference type="Proteomes" id="UP000249364"/>
    </source>
</evidence>
<accession>A0A2W7PVY7</accession>
<evidence type="ECO:0000313" key="1">
    <source>
        <dbReference type="EMBL" id="PZX37960.1"/>
    </source>
</evidence>
<organism evidence="1 2">
    <name type="scientific">Roseinatronobacter thiooxidans</name>
    <dbReference type="NCBI Taxonomy" id="121821"/>
    <lineage>
        <taxon>Bacteria</taxon>
        <taxon>Pseudomonadati</taxon>
        <taxon>Pseudomonadota</taxon>
        <taxon>Alphaproteobacteria</taxon>
        <taxon>Rhodobacterales</taxon>
        <taxon>Paracoccaceae</taxon>
        <taxon>Roseinatronobacter</taxon>
    </lineage>
</organism>
<dbReference type="EMBL" id="QKZQ01000020">
    <property type="protein sequence ID" value="PZX37960.1"/>
    <property type="molecule type" value="Genomic_DNA"/>
</dbReference>
<protein>
    <submittedName>
        <fullName evidence="1">Uncharacterized protein</fullName>
    </submittedName>
</protein>
<name>A0A2W7PVY7_9RHOB</name>
<proteinExistence type="predicted"/>
<sequence length="120" mass="13751">MPKKSVGPKTRVRSIRLPVDLDNQIEAEAKACGKSYSSVIIDTLKNKKFSGRNALGLQFQRLKILHNSREILLEECPDAIERQARYQEILDDLYEKFCSVRFEDQAEGADCDGRQQNHPE</sequence>
<dbReference type="Proteomes" id="UP000249364">
    <property type="component" value="Unassembled WGS sequence"/>
</dbReference>
<gene>
    <name evidence="1" type="ORF">LY56_03161</name>
</gene>
<dbReference type="AlphaFoldDB" id="A0A2W7PVY7"/>
<comment type="caution">
    <text evidence="1">The sequence shown here is derived from an EMBL/GenBank/DDBJ whole genome shotgun (WGS) entry which is preliminary data.</text>
</comment>
<dbReference type="RefSeq" id="WP_211307083.1">
    <property type="nucleotide sequence ID" value="NZ_QKZQ01000020.1"/>
</dbReference>
<reference evidence="1 2" key="1">
    <citation type="submission" date="2018-06" db="EMBL/GenBank/DDBJ databases">
        <title>Genomic Encyclopedia of Archaeal and Bacterial Type Strains, Phase II (KMG-II): from individual species to whole genera.</title>
        <authorList>
            <person name="Goeker M."/>
        </authorList>
    </citation>
    <scope>NUCLEOTIDE SEQUENCE [LARGE SCALE GENOMIC DNA]</scope>
    <source>
        <strain evidence="1 2">DSM 13087</strain>
    </source>
</reference>
<keyword evidence="2" id="KW-1185">Reference proteome</keyword>